<keyword evidence="1" id="KW-0732">Signal</keyword>
<dbReference type="GeneID" id="91089801"/>
<proteinExistence type="predicted"/>
<gene>
    <name evidence="2" type="ORF">L203_105592</name>
</gene>
<accession>A0AAJ8JXR6</accession>
<dbReference type="Proteomes" id="UP000094043">
    <property type="component" value="Chromosome 7"/>
</dbReference>
<evidence type="ECO:0000313" key="3">
    <source>
        <dbReference type="Proteomes" id="UP000094043"/>
    </source>
</evidence>
<name>A0AAJ8JXR6_9TREE</name>
<dbReference type="EMBL" id="CP143790">
    <property type="protein sequence ID" value="WVN90356.1"/>
    <property type="molecule type" value="Genomic_DNA"/>
</dbReference>
<keyword evidence="3" id="KW-1185">Reference proteome</keyword>
<protein>
    <recommendedName>
        <fullName evidence="4">Secreted protein</fullName>
    </recommendedName>
</protein>
<dbReference type="KEGG" id="cdep:91089801"/>
<reference evidence="2" key="2">
    <citation type="journal article" date="2022" name="Elife">
        <title>Obligate sexual reproduction of a homothallic fungus closely related to the Cryptococcus pathogenic species complex.</title>
        <authorList>
            <person name="Passer A.R."/>
            <person name="Clancey S.A."/>
            <person name="Shea T."/>
            <person name="David-Palma M."/>
            <person name="Averette A.F."/>
            <person name="Boekhout T."/>
            <person name="Porcel B.M."/>
            <person name="Nowrousian M."/>
            <person name="Cuomo C.A."/>
            <person name="Sun S."/>
            <person name="Heitman J."/>
            <person name="Coelho M.A."/>
        </authorList>
    </citation>
    <scope>NUCLEOTIDE SEQUENCE</scope>
    <source>
        <strain evidence="2">CBS 7841</strain>
    </source>
</reference>
<feature type="signal peptide" evidence="1">
    <location>
        <begin position="1"/>
        <end position="21"/>
    </location>
</feature>
<reference evidence="2" key="3">
    <citation type="submission" date="2024-01" db="EMBL/GenBank/DDBJ databases">
        <authorList>
            <person name="Coelho M.A."/>
            <person name="David-Palma M."/>
            <person name="Shea T."/>
            <person name="Sun S."/>
            <person name="Cuomo C.A."/>
            <person name="Heitman J."/>
        </authorList>
    </citation>
    <scope>NUCLEOTIDE SEQUENCE</scope>
    <source>
        <strain evidence="2">CBS 7841</strain>
    </source>
</reference>
<dbReference type="AlphaFoldDB" id="A0AAJ8JXR6"/>
<organism evidence="2 3">
    <name type="scientific">Cryptococcus depauperatus CBS 7841</name>
    <dbReference type="NCBI Taxonomy" id="1295531"/>
    <lineage>
        <taxon>Eukaryota</taxon>
        <taxon>Fungi</taxon>
        <taxon>Dikarya</taxon>
        <taxon>Basidiomycota</taxon>
        <taxon>Agaricomycotina</taxon>
        <taxon>Tremellomycetes</taxon>
        <taxon>Tremellales</taxon>
        <taxon>Cryptococcaceae</taxon>
        <taxon>Cryptococcus</taxon>
    </lineage>
</organism>
<evidence type="ECO:0000313" key="2">
    <source>
        <dbReference type="EMBL" id="WVN90356.1"/>
    </source>
</evidence>
<reference evidence="2" key="1">
    <citation type="submission" date="2016-06" db="EMBL/GenBank/DDBJ databases">
        <authorList>
            <person name="Cuomo C."/>
            <person name="Litvintseva A."/>
            <person name="Heitman J."/>
            <person name="Chen Y."/>
            <person name="Sun S."/>
            <person name="Springer D."/>
            <person name="Dromer F."/>
            <person name="Young S."/>
            <person name="Zeng Q."/>
            <person name="Chapman S."/>
            <person name="Gujja S."/>
            <person name="Saif S."/>
            <person name="Birren B."/>
        </authorList>
    </citation>
    <scope>NUCLEOTIDE SEQUENCE</scope>
    <source>
        <strain evidence="2">CBS 7841</strain>
    </source>
</reference>
<evidence type="ECO:0008006" key="4">
    <source>
        <dbReference type="Google" id="ProtNLM"/>
    </source>
</evidence>
<evidence type="ECO:0000256" key="1">
    <source>
        <dbReference type="SAM" id="SignalP"/>
    </source>
</evidence>
<sequence>MELYLVVCVFAFIEIVVVYHSRESVVGSEDSKAGSCVAASWYTRLSSMRKSEWSRAGGVPTLTIAEKQCAIRVQNLSSEWMKGAYSELARLSSLAVIHYKAAGTQFTCG</sequence>
<dbReference type="RefSeq" id="XP_066071056.1">
    <property type="nucleotide sequence ID" value="XM_066214959.1"/>
</dbReference>
<feature type="chain" id="PRO_5042523579" description="Secreted protein" evidence="1">
    <location>
        <begin position="22"/>
        <end position="109"/>
    </location>
</feature>